<dbReference type="AlphaFoldDB" id="R7QP03"/>
<keyword evidence="3" id="KW-1185">Reference proteome</keyword>
<dbReference type="Gramene" id="CDF39115">
    <property type="protein sequence ID" value="CDF39115"/>
    <property type="gene ID" value="CHC_T00006516001"/>
</dbReference>
<reference evidence="3" key="1">
    <citation type="journal article" date="2013" name="Proc. Natl. Acad. Sci. U.S.A.">
        <title>Genome structure and metabolic features in the red seaweed Chondrus crispus shed light on evolution of the Archaeplastida.</title>
        <authorList>
            <person name="Collen J."/>
            <person name="Porcel B."/>
            <person name="Carre W."/>
            <person name="Ball S.G."/>
            <person name="Chaparro C."/>
            <person name="Tonon T."/>
            <person name="Barbeyron T."/>
            <person name="Michel G."/>
            <person name="Noel B."/>
            <person name="Valentin K."/>
            <person name="Elias M."/>
            <person name="Artiguenave F."/>
            <person name="Arun A."/>
            <person name="Aury J.M."/>
            <person name="Barbosa-Neto J.F."/>
            <person name="Bothwell J.H."/>
            <person name="Bouget F.Y."/>
            <person name="Brillet L."/>
            <person name="Cabello-Hurtado F."/>
            <person name="Capella-Gutierrez S."/>
            <person name="Charrier B."/>
            <person name="Cladiere L."/>
            <person name="Cock J.M."/>
            <person name="Coelho S.M."/>
            <person name="Colleoni C."/>
            <person name="Czjzek M."/>
            <person name="Da Silva C."/>
            <person name="Delage L."/>
            <person name="Denoeud F."/>
            <person name="Deschamps P."/>
            <person name="Dittami S.M."/>
            <person name="Gabaldon T."/>
            <person name="Gachon C.M."/>
            <person name="Groisillier A."/>
            <person name="Herve C."/>
            <person name="Jabbari K."/>
            <person name="Katinka M."/>
            <person name="Kloareg B."/>
            <person name="Kowalczyk N."/>
            <person name="Labadie K."/>
            <person name="Leblanc C."/>
            <person name="Lopez P.J."/>
            <person name="McLachlan D.H."/>
            <person name="Meslet-Cladiere L."/>
            <person name="Moustafa A."/>
            <person name="Nehr Z."/>
            <person name="Nyvall Collen P."/>
            <person name="Panaud O."/>
            <person name="Partensky F."/>
            <person name="Poulain J."/>
            <person name="Rensing S.A."/>
            <person name="Rousvoal S."/>
            <person name="Samson G."/>
            <person name="Symeonidi A."/>
            <person name="Weissenbach J."/>
            <person name="Zambounis A."/>
            <person name="Wincker P."/>
            <person name="Boyen C."/>
        </authorList>
    </citation>
    <scope>NUCLEOTIDE SEQUENCE [LARGE SCALE GENOMIC DNA]</scope>
    <source>
        <strain evidence="3">cv. Stackhouse</strain>
    </source>
</reference>
<dbReference type="EMBL" id="HG002002">
    <property type="protein sequence ID" value="CDF39115.1"/>
    <property type="molecule type" value="Genomic_DNA"/>
</dbReference>
<dbReference type="KEGG" id="ccp:CHC_T00006516001"/>
<evidence type="ECO:0000313" key="2">
    <source>
        <dbReference type="EMBL" id="CDF39115.1"/>
    </source>
</evidence>
<proteinExistence type="predicted"/>
<feature type="compositionally biased region" description="Polar residues" evidence="1">
    <location>
        <begin position="118"/>
        <end position="133"/>
    </location>
</feature>
<evidence type="ECO:0000256" key="1">
    <source>
        <dbReference type="SAM" id="MobiDB-lite"/>
    </source>
</evidence>
<name>R7QP03_CHOCR</name>
<feature type="compositionally biased region" description="Polar residues" evidence="1">
    <location>
        <begin position="7"/>
        <end position="18"/>
    </location>
</feature>
<dbReference type="RefSeq" id="XP_005719026.1">
    <property type="nucleotide sequence ID" value="XM_005718969.1"/>
</dbReference>
<feature type="region of interest" description="Disordered" evidence="1">
    <location>
        <begin position="1"/>
        <end position="66"/>
    </location>
</feature>
<gene>
    <name evidence="2" type="ORF">CHC_T00006516001</name>
</gene>
<accession>R7QP03</accession>
<dbReference type="GeneID" id="17326745"/>
<dbReference type="Proteomes" id="UP000012073">
    <property type="component" value="Unassembled WGS sequence"/>
</dbReference>
<feature type="region of interest" description="Disordered" evidence="1">
    <location>
        <begin position="112"/>
        <end position="133"/>
    </location>
</feature>
<evidence type="ECO:0000313" key="3">
    <source>
        <dbReference type="Proteomes" id="UP000012073"/>
    </source>
</evidence>
<protein>
    <submittedName>
        <fullName evidence="2">Uncharacterized protein</fullName>
    </submittedName>
</protein>
<sequence length="133" mass="14587">MPRHTSAPGTESVCTTQEDTARSKVTKHVVNVPKTDVDEGYWDTPSSKAIPRTKQMERSRRGPSMALTQKDLTKKLAHFVQISTPQGGGAGQAVTLVHVSISLQTFVFDRAQPEATPPNRTSEPCRTASRWTV</sequence>
<organism evidence="2 3">
    <name type="scientific">Chondrus crispus</name>
    <name type="common">Carrageen Irish moss</name>
    <name type="synonym">Polymorpha crispa</name>
    <dbReference type="NCBI Taxonomy" id="2769"/>
    <lineage>
        <taxon>Eukaryota</taxon>
        <taxon>Rhodophyta</taxon>
        <taxon>Florideophyceae</taxon>
        <taxon>Rhodymeniophycidae</taxon>
        <taxon>Gigartinales</taxon>
        <taxon>Gigartinaceae</taxon>
        <taxon>Chondrus</taxon>
    </lineage>
</organism>